<proteinExistence type="predicted"/>
<dbReference type="EMBL" id="FQXK01000004">
    <property type="protein sequence ID" value="SHH41547.1"/>
    <property type="molecule type" value="Genomic_DNA"/>
</dbReference>
<reference evidence="4" key="1">
    <citation type="submission" date="2016-11" db="EMBL/GenBank/DDBJ databases">
        <authorList>
            <person name="Varghese N."/>
            <person name="Submissions S."/>
        </authorList>
    </citation>
    <scope>NUCLEOTIDE SEQUENCE [LARGE SCALE GENOMIC DNA]</scope>
    <source>
        <strain evidence="4">DSM 3071</strain>
    </source>
</reference>
<dbReference type="STRING" id="1121131.SAMN02745229_00385"/>
<evidence type="ECO:0000259" key="2">
    <source>
        <dbReference type="PROSITE" id="PS50006"/>
    </source>
</evidence>
<dbReference type="OrthoDB" id="2005038at2"/>
<dbReference type="InterPro" id="IPR000253">
    <property type="entry name" value="FHA_dom"/>
</dbReference>
<dbReference type="AlphaFoldDB" id="A0A1M5SSX9"/>
<dbReference type="Gene3D" id="2.60.200.20">
    <property type="match status" value="1"/>
</dbReference>
<gene>
    <name evidence="3" type="ORF">SAMN02745229_00385</name>
</gene>
<dbReference type="Pfam" id="PF00498">
    <property type="entry name" value="FHA"/>
    <property type="match status" value="1"/>
</dbReference>
<name>A0A1M5SSX9_BUTFI</name>
<evidence type="ECO:0000313" key="4">
    <source>
        <dbReference type="Proteomes" id="UP000184278"/>
    </source>
</evidence>
<feature type="transmembrane region" description="Helical" evidence="1">
    <location>
        <begin position="9"/>
        <end position="30"/>
    </location>
</feature>
<dbReference type="InterPro" id="IPR008984">
    <property type="entry name" value="SMAD_FHA_dom_sf"/>
</dbReference>
<keyword evidence="1" id="KW-0812">Transmembrane</keyword>
<sequence length="183" mass="20141">MMVIAQKYWYVLVAIIVLLIAFIVVLLVYIKNNSNTKSNNNAVNANVPKSGSGKKVMATDNVHRTKFVEIGDRASGDTMLLFDAPCKLWIGDMDRPEVKFEMPLTDAGVSIGFDKSNQVCLDYDDTVSGVHCRIYPSGSKTYIENKSKTNPVIVNGQKIEESAAIYSGTEIIVGNIRLSVKFA</sequence>
<evidence type="ECO:0000313" key="3">
    <source>
        <dbReference type="EMBL" id="SHH41547.1"/>
    </source>
</evidence>
<dbReference type="PROSITE" id="PS50006">
    <property type="entry name" value="FHA_DOMAIN"/>
    <property type="match status" value="1"/>
</dbReference>
<dbReference type="RefSeq" id="WP_073385075.1">
    <property type="nucleotide sequence ID" value="NZ_FQXK01000004.1"/>
</dbReference>
<protein>
    <submittedName>
        <fullName evidence="3">FHA domain-containing protein</fullName>
    </submittedName>
</protein>
<keyword evidence="1" id="KW-1133">Transmembrane helix</keyword>
<dbReference type="GeneID" id="89509288"/>
<dbReference type="CDD" id="cd00060">
    <property type="entry name" value="FHA"/>
    <property type="match status" value="1"/>
</dbReference>
<dbReference type="Proteomes" id="UP000184278">
    <property type="component" value="Unassembled WGS sequence"/>
</dbReference>
<feature type="domain" description="FHA" evidence="2">
    <location>
        <begin position="109"/>
        <end position="159"/>
    </location>
</feature>
<dbReference type="SUPFAM" id="SSF49879">
    <property type="entry name" value="SMAD/FHA domain"/>
    <property type="match status" value="1"/>
</dbReference>
<organism evidence="3 4">
    <name type="scientific">Butyrivibrio fibrisolvens DSM 3071</name>
    <dbReference type="NCBI Taxonomy" id="1121131"/>
    <lineage>
        <taxon>Bacteria</taxon>
        <taxon>Bacillati</taxon>
        <taxon>Bacillota</taxon>
        <taxon>Clostridia</taxon>
        <taxon>Lachnospirales</taxon>
        <taxon>Lachnospiraceae</taxon>
        <taxon>Butyrivibrio</taxon>
    </lineage>
</organism>
<evidence type="ECO:0000256" key="1">
    <source>
        <dbReference type="SAM" id="Phobius"/>
    </source>
</evidence>
<keyword evidence="1" id="KW-0472">Membrane</keyword>
<keyword evidence="4" id="KW-1185">Reference proteome</keyword>
<accession>A0A1M5SSX9</accession>